<comment type="caution">
    <text evidence="1">The sequence shown here is derived from an EMBL/GenBank/DDBJ whole genome shotgun (WGS) entry which is preliminary data.</text>
</comment>
<name>A0A226DHY7_FOLCA</name>
<evidence type="ECO:0000313" key="1">
    <source>
        <dbReference type="EMBL" id="OXA44568.1"/>
    </source>
</evidence>
<gene>
    <name evidence="1" type="ORF">Fcan01_20503</name>
</gene>
<keyword evidence="2" id="KW-1185">Reference proteome</keyword>
<dbReference type="Proteomes" id="UP000198287">
    <property type="component" value="Unassembled WGS sequence"/>
</dbReference>
<accession>A0A226DHY7</accession>
<protein>
    <recommendedName>
        <fullName evidence="3">F-box domain-containing protein</fullName>
    </recommendedName>
</protein>
<evidence type="ECO:0000313" key="2">
    <source>
        <dbReference type="Proteomes" id="UP000198287"/>
    </source>
</evidence>
<reference evidence="1 2" key="1">
    <citation type="submission" date="2015-12" db="EMBL/GenBank/DDBJ databases">
        <title>The genome of Folsomia candida.</title>
        <authorList>
            <person name="Faddeeva A."/>
            <person name="Derks M.F."/>
            <person name="Anvar Y."/>
            <person name="Smit S."/>
            <person name="Van Straalen N."/>
            <person name="Roelofs D."/>
        </authorList>
    </citation>
    <scope>NUCLEOTIDE SEQUENCE [LARGE SCALE GENOMIC DNA]</scope>
    <source>
        <strain evidence="1 2">VU population</strain>
        <tissue evidence="1">Whole body</tissue>
    </source>
</reference>
<proteinExistence type="predicted"/>
<evidence type="ECO:0008006" key="3">
    <source>
        <dbReference type="Google" id="ProtNLM"/>
    </source>
</evidence>
<dbReference type="AlphaFoldDB" id="A0A226DHY7"/>
<sequence length="546" mass="62437">MSTRGENYHNLSSHQVLTNPILLRIIFQNCLFSGKHLRLVCQLWNNVLLSLPESKLYLCREPVEHGRTENYHYDDSPNFQLLCLTMESRLARSIVFNEDIHIQRNVPNSYVPLTATASKFIHFCDKFSKHIERIRIAPVRNLEIFPNQEYVLFSTLSRCCPNLKSIYLNLETFEKHCSLGSKRSTSPQFLGCQPLHRPNLTNITVMCDPYVKNPCALTQLLVSSAPNLANLFLSCNNFPALDTCKSLQSLEIYCHNGIARTLVNFVQLEMMLSHVAPNLVSLSFTRPECSDDFSDNFCYSTGISSLKKNSFKIPRMPNLVEFRNELIDVFPCGESLEDISAMRMPSLKKLTFHNSHVEERDKCVDDLLANVVTRKDYFSWEGIGVTNLKTSEIRNPKYISMLKTPFPHLTKLVVDSDRLKFEETMQACASLGLVQLKLSIQHADKLSDLIRIFANNSTTLFRSLKILKLSCPMCCVETMDDLNADGLARLKQILIIMATIPVVKVSHINFSEKTKRRIQLWRNIENIPVFCDGETLKVKKTSAIRK</sequence>
<organism evidence="1 2">
    <name type="scientific">Folsomia candida</name>
    <name type="common">Springtail</name>
    <dbReference type="NCBI Taxonomy" id="158441"/>
    <lineage>
        <taxon>Eukaryota</taxon>
        <taxon>Metazoa</taxon>
        <taxon>Ecdysozoa</taxon>
        <taxon>Arthropoda</taxon>
        <taxon>Hexapoda</taxon>
        <taxon>Collembola</taxon>
        <taxon>Entomobryomorpha</taxon>
        <taxon>Isotomoidea</taxon>
        <taxon>Isotomidae</taxon>
        <taxon>Proisotominae</taxon>
        <taxon>Folsomia</taxon>
    </lineage>
</organism>
<dbReference type="EMBL" id="LNIX01000019">
    <property type="protein sequence ID" value="OXA44568.1"/>
    <property type="molecule type" value="Genomic_DNA"/>
</dbReference>